<feature type="domain" description="Winged helix DNA-binding" evidence="1">
    <location>
        <begin position="51"/>
        <end position="129"/>
    </location>
</feature>
<gene>
    <name evidence="2" type="ORF">D6T64_13555</name>
</gene>
<name>A0A3A5MKL2_9MICO</name>
<dbReference type="InterPro" id="IPR011991">
    <property type="entry name" value="ArsR-like_HTH"/>
</dbReference>
<dbReference type="CDD" id="cd00090">
    <property type="entry name" value="HTH_ARSR"/>
    <property type="match status" value="1"/>
</dbReference>
<dbReference type="Pfam" id="PF13601">
    <property type="entry name" value="HTH_34"/>
    <property type="match status" value="1"/>
</dbReference>
<dbReference type="Proteomes" id="UP000272015">
    <property type="component" value="Unassembled WGS sequence"/>
</dbReference>
<dbReference type="SUPFAM" id="SSF46785">
    <property type="entry name" value="Winged helix' DNA-binding domain"/>
    <property type="match status" value="1"/>
</dbReference>
<dbReference type="InterPro" id="IPR027395">
    <property type="entry name" value="WH_DNA-bd_dom"/>
</dbReference>
<dbReference type="PANTHER" id="PTHR37318:SF1">
    <property type="entry name" value="BSL7504 PROTEIN"/>
    <property type="match status" value="1"/>
</dbReference>
<dbReference type="InterPro" id="IPR036388">
    <property type="entry name" value="WH-like_DNA-bd_sf"/>
</dbReference>
<keyword evidence="3" id="KW-1185">Reference proteome</keyword>
<evidence type="ECO:0000259" key="1">
    <source>
        <dbReference type="Pfam" id="PF13601"/>
    </source>
</evidence>
<reference evidence="2 3" key="1">
    <citation type="submission" date="2018-09" db="EMBL/GenBank/DDBJ databases">
        <title>Novel species of Cryobacterium.</title>
        <authorList>
            <person name="Liu Q."/>
            <person name="Xin Y.-H."/>
        </authorList>
    </citation>
    <scope>NUCLEOTIDE SEQUENCE [LARGE SCALE GENOMIC DNA]</scope>
    <source>
        <strain evidence="2 3">Hh39</strain>
    </source>
</reference>
<dbReference type="AlphaFoldDB" id="A0A3A5MKL2"/>
<accession>A0A3A5MKL2</accession>
<dbReference type="InterPro" id="IPR036390">
    <property type="entry name" value="WH_DNA-bd_sf"/>
</dbReference>
<dbReference type="OrthoDB" id="4952043at2"/>
<dbReference type="EMBL" id="QZVS01000088">
    <property type="protein sequence ID" value="RJT87628.1"/>
    <property type="molecule type" value="Genomic_DNA"/>
</dbReference>
<comment type="caution">
    <text evidence="2">The sequence shown here is derived from an EMBL/GenBank/DDBJ whole genome shotgun (WGS) entry which is preliminary data.</text>
</comment>
<proteinExistence type="predicted"/>
<sequence>MGAVACGDSGRKHDGVLRDADGASPLARRCGGELTVSGAVSRFDETIHGVVRLRICGMLARLGATDFSVIRDALEVSDPTLSKHLKQLEQVGYVRLHKGLTLGGRTKTWAEMTDAGQVAFEGHVAFLREVTSD</sequence>
<evidence type="ECO:0000313" key="2">
    <source>
        <dbReference type="EMBL" id="RJT87628.1"/>
    </source>
</evidence>
<dbReference type="Gene3D" id="1.10.10.10">
    <property type="entry name" value="Winged helix-like DNA-binding domain superfamily/Winged helix DNA-binding domain"/>
    <property type="match status" value="1"/>
</dbReference>
<dbReference type="PANTHER" id="PTHR37318">
    <property type="entry name" value="BSL7504 PROTEIN"/>
    <property type="match status" value="1"/>
</dbReference>
<protein>
    <submittedName>
        <fullName evidence="2">ArsR family transcriptional regulator</fullName>
    </submittedName>
</protein>
<organism evidence="2 3">
    <name type="scientific">Cryobacterium melibiosiphilum</name>
    <dbReference type="NCBI Taxonomy" id="995039"/>
    <lineage>
        <taxon>Bacteria</taxon>
        <taxon>Bacillati</taxon>
        <taxon>Actinomycetota</taxon>
        <taxon>Actinomycetes</taxon>
        <taxon>Micrococcales</taxon>
        <taxon>Microbacteriaceae</taxon>
        <taxon>Cryobacterium</taxon>
    </lineage>
</organism>
<evidence type="ECO:0000313" key="3">
    <source>
        <dbReference type="Proteomes" id="UP000272015"/>
    </source>
</evidence>